<proteinExistence type="predicted"/>
<sequence>MSNNVFISVLLNCGSYDVSCFFRKLDKYEDTVFDNDDDFSYNKLIENVKDNYEDYDIDSLNKELDLMAIRSALDQAECCDEFEELVWNGLNGYYNCSENYFGFDNEKELRKFEEWEKFSKLLPLVAWQG</sequence>
<gene>
    <name evidence="1" type="ORF">A8C52_09790</name>
</gene>
<organism evidence="1 2">
    <name type="scientific">Ligilactobacillus salivarius</name>
    <dbReference type="NCBI Taxonomy" id="1624"/>
    <lineage>
        <taxon>Bacteria</taxon>
        <taxon>Bacillati</taxon>
        <taxon>Bacillota</taxon>
        <taxon>Bacilli</taxon>
        <taxon>Lactobacillales</taxon>
        <taxon>Lactobacillaceae</taxon>
        <taxon>Ligilactobacillus</taxon>
    </lineage>
</organism>
<dbReference type="AlphaFoldDB" id="A0A9X6XI74"/>
<dbReference type="RefSeq" id="WP_095758821.1">
    <property type="nucleotide sequence ID" value="NZ_CP062071.1"/>
</dbReference>
<reference evidence="1 2" key="1">
    <citation type="submission" date="2016-05" db="EMBL/GenBank/DDBJ databases">
        <authorList>
            <person name="Lee J.-Y."/>
            <person name="Kim E.B."/>
            <person name="Choi Y.-J."/>
        </authorList>
    </citation>
    <scope>NUCLEOTIDE SEQUENCE [LARGE SCALE GENOMIC DNA]</scope>
    <source>
        <strain evidence="1 2">KLA006</strain>
    </source>
</reference>
<dbReference type="EMBL" id="LXZO01000110">
    <property type="protein sequence ID" value="PAY45256.1"/>
    <property type="molecule type" value="Genomic_DNA"/>
</dbReference>
<protein>
    <submittedName>
        <fullName evidence="1">Uncharacterized protein</fullName>
    </submittedName>
</protein>
<accession>A0A9X6XI74</accession>
<comment type="caution">
    <text evidence="1">The sequence shown here is derived from an EMBL/GenBank/DDBJ whole genome shotgun (WGS) entry which is preliminary data.</text>
</comment>
<evidence type="ECO:0000313" key="1">
    <source>
        <dbReference type="EMBL" id="PAY45256.1"/>
    </source>
</evidence>
<dbReference type="Proteomes" id="UP000218139">
    <property type="component" value="Unassembled WGS sequence"/>
</dbReference>
<name>A0A9X6XI74_9LACO</name>
<evidence type="ECO:0000313" key="2">
    <source>
        <dbReference type="Proteomes" id="UP000218139"/>
    </source>
</evidence>